<accession>A0ABP9AMD2</accession>
<dbReference type="CDD" id="cd06267">
    <property type="entry name" value="PBP1_LacI_sugar_binding-like"/>
    <property type="match status" value="1"/>
</dbReference>
<dbReference type="Pfam" id="PF08220">
    <property type="entry name" value="HTH_DeoR"/>
    <property type="match status" value="1"/>
</dbReference>
<dbReference type="InterPro" id="IPR001034">
    <property type="entry name" value="DeoR_HTH"/>
</dbReference>
<evidence type="ECO:0000256" key="1">
    <source>
        <dbReference type="ARBA" id="ARBA00023015"/>
    </source>
</evidence>
<dbReference type="SMART" id="SM00420">
    <property type="entry name" value="HTH_DEOR"/>
    <property type="match status" value="1"/>
</dbReference>
<dbReference type="InterPro" id="IPR036390">
    <property type="entry name" value="WH_DNA-bd_sf"/>
</dbReference>
<dbReference type="PROSITE" id="PS51000">
    <property type="entry name" value="HTH_DEOR_2"/>
    <property type="match status" value="1"/>
</dbReference>
<sequence>MSDQAAPLAASRRDLILDVLARAGAVRVSQLVTEFGVAAVTLRRDLQQLEEEGLLIRVHGGAVPPPGGVAARRPSTDPAASTTVGVLVPSLDFYWPQVVRSIEQEGRGRGVAMLLRGTSYDLQDERPVLERMVENEGVSGLVVVPNTDTEYAQDVVDWLAGSGVPFVLAERDAVRRPDGTPVESVTTDHALGALLAARHLAQLGHRKVGLLISRTSPTSRKIIAGWTAACRELGLTPAEHVERILPDRASPGFSRGIDDMLDAVLKAGVTALLVHSDREAMAIVDLALSRGLTVPGDLSVVAYDDEFAELSTPALTGVAPPRAALGRAALDLLLSRMADPSRPVHRLTLSPALNVRASTGAPAGR</sequence>
<comment type="caution">
    <text evidence="5">The sequence shown here is derived from an EMBL/GenBank/DDBJ whole genome shotgun (WGS) entry which is preliminary data.</text>
</comment>
<dbReference type="PROSITE" id="PS00894">
    <property type="entry name" value="HTH_DEOR_1"/>
    <property type="match status" value="1"/>
</dbReference>
<name>A0ABP9AMD2_9MICO</name>
<evidence type="ECO:0000256" key="2">
    <source>
        <dbReference type="ARBA" id="ARBA00023125"/>
    </source>
</evidence>
<evidence type="ECO:0000313" key="6">
    <source>
        <dbReference type="Proteomes" id="UP001501645"/>
    </source>
</evidence>
<dbReference type="InterPro" id="IPR036388">
    <property type="entry name" value="WH-like_DNA-bd_sf"/>
</dbReference>
<feature type="domain" description="HTH deoR-type" evidence="4">
    <location>
        <begin position="9"/>
        <end position="64"/>
    </location>
</feature>
<keyword evidence="3" id="KW-0804">Transcription</keyword>
<dbReference type="PRINTS" id="PR00037">
    <property type="entry name" value="HTHLACR"/>
</dbReference>
<dbReference type="SUPFAM" id="SSF46785">
    <property type="entry name" value="Winged helix' DNA-binding domain"/>
    <property type="match status" value="1"/>
</dbReference>
<dbReference type="SUPFAM" id="SSF53822">
    <property type="entry name" value="Periplasmic binding protein-like I"/>
    <property type="match status" value="1"/>
</dbReference>
<dbReference type="EMBL" id="BAABKO010000006">
    <property type="protein sequence ID" value="GAA4783523.1"/>
    <property type="molecule type" value="Genomic_DNA"/>
</dbReference>
<dbReference type="RefSeq" id="WP_345441249.1">
    <property type="nucleotide sequence ID" value="NZ_BAABKO010000006.1"/>
</dbReference>
<keyword evidence="6" id="KW-1185">Reference proteome</keyword>
<dbReference type="Gene3D" id="3.40.50.2300">
    <property type="match status" value="2"/>
</dbReference>
<protein>
    <submittedName>
        <fullName evidence="5">Substrate-binding domain-containing protein</fullName>
    </submittedName>
</protein>
<organism evidence="5 6">
    <name type="scientific">Microbacterium gilvum</name>
    <dbReference type="NCBI Taxonomy" id="1336204"/>
    <lineage>
        <taxon>Bacteria</taxon>
        <taxon>Bacillati</taxon>
        <taxon>Actinomycetota</taxon>
        <taxon>Actinomycetes</taxon>
        <taxon>Micrococcales</taxon>
        <taxon>Microbacteriaceae</taxon>
        <taxon>Microbacterium</taxon>
    </lineage>
</organism>
<dbReference type="Gene3D" id="1.10.10.10">
    <property type="entry name" value="Winged helix-like DNA-binding domain superfamily/Winged helix DNA-binding domain"/>
    <property type="match status" value="1"/>
</dbReference>
<evidence type="ECO:0000256" key="3">
    <source>
        <dbReference type="ARBA" id="ARBA00023163"/>
    </source>
</evidence>
<evidence type="ECO:0000313" key="5">
    <source>
        <dbReference type="EMBL" id="GAA4783523.1"/>
    </source>
</evidence>
<dbReference type="Pfam" id="PF13377">
    <property type="entry name" value="Peripla_BP_3"/>
    <property type="match status" value="1"/>
</dbReference>
<dbReference type="PANTHER" id="PTHR30146">
    <property type="entry name" value="LACI-RELATED TRANSCRIPTIONAL REPRESSOR"/>
    <property type="match status" value="1"/>
</dbReference>
<dbReference type="InterPro" id="IPR018356">
    <property type="entry name" value="Tscrpt_reg_HTH_DeoR_CS"/>
</dbReference>
<evidence type="ECO:0000259" key="4">
    <source>
        <dbReference type="PROSITE" id="PS51000"/>
    </source>
</evidence>
<gene>
    <name evidence="5" type="ORF">GCM10023351_31160</name>
</gene>
<keyword evidence="1" id="KW-0805">Transcription regulation</keyword>
<reference evidence="6" key="1">
    <citation type="journal article" date="2019" name="Int. J. Syst. Evol. Microbiol.">
        <title>The Global Catalogue of Microorganisms (GCM) 10K type strain sequencing project: providing services to taxonomists for standard genome sequencing and annotation.</title>
        <authorList>
            <consortium name="The Broad Institute Genomics Platform"/>
            <consortium name="The Broad Institute Genome Sequencing Center for Infectious Disease"/>
            <person name="Wu L."/>
            <person name="Ma J."/>
        </authorList>
    </citation>
    <scope>NUCLEOTIDE SEQUENCE [LARGE SCALE GENOMIC DNA]</scope>
    <source>
        <strain evidence="6">JCM 18537</strain>
    </source>
</reference>
<dbReference type="InterPro" id="IPR028082">
    <property type="entry name" value="Peripla_BP_I"/>
</dbReference>
<proteinExistence type="predicted"/>
<dbReference type="PANTHER" id="PTHR30146:SF155">
    <property type="entry name" value="ALANINE RACEMASE"/>
    <property type="match status" value="1"/>
</dbReference>
<keyword evidence="2" id="KW-0238">DNA-binding</keyword>
<dbReference type="Proteomes" id="UP001501645">
    <property type="component" value="Unassembled WGS sequence"/>
</dbReference>
<dbReference type="InterPro" id="IPR046335">
    <property type="entry name" value="LacI/GalR-like_sensor"/>
</dbReference>